<evidence type="ECO:0000313" key="1">
    <source>
        <dbReference type="EMBL" id="JAH56484.1"/>
    </source>
</evidence>
<proteinExistence type="predicted"/>
<dbReference type="EMBL" id="GBXM01052093">
    <property type="protein sequence ID" value="JAH56484.1"/>
    <property type="molecule type" value="Transcribed_RNA"/>
</dbReference>
<name>A0A0E9TS01_ANGAN</name>
<reference evidence="1" key="2">
    <citation type="journal article" date="2015" name="Fish Shellfish Immunol.">
        <title>Early steps in the European eel (Anguilla anguilla)-Vibrio vulnificus interaction in the gills: Role of the RtxA13 toxin.</title>
        <authorList>
            <person name="Callol A."/>
            <person name="Pajuelo D."/>
            <person name="Ebbesson L."/>
            <person name="Teles M."/>
            <person name="MacKenzie S."/>
            <person name="Amaro C."/>
        </authorList>
    </citation>
    <scope>NUCLEOTIDE SEQUENCE</scope>
</reference>
<sequence length="14" mass="1741">MCAFFQKHILFLDK</sequence>
<organism evidence="1">
    <name type="scientific">Anguilla anguilla</name>
    <name type="common">European freshwater eel</name>
    <name type="synonym">Muraena anguilla</name>
    <dbReference type="NCBI Taxonomy" id="7936"/>
    <lineage>
        <taxon>Eukaryota</taxon>
        <taxon>Metazoa</taxon>
        <taxon>Chordata</taxon>
        <taxon>Craniata</taxon>
        <taxon>Vertebrata</taxon>
        <taxon>Euteleostomi</taxon>
        <taxon>Actinopterygii</taxon>
        <taxon>Neopterygii</taxon>
        <taxon>Teleostei</taxon>
        <taxon>Anguilliformes</taxon>
        <taxon>Anguillidae</taxon>
        <taxon>Anguilla</taxon>
    </lineage>
</organism>
<reference evidence="1" key="1">
    <citation type="submission" date="2014-11" db="EMBL/GenBank/DDBJ databases">
        <authorList>
            <person name="Amaro Gonzalez C."/>
        </authorList>
    </citation>
    <scope>NUCLEOTIDE SEQUENCE</scope>
</reference>
<accession>A0A0E9TS01</accession>
<protein>
    <submittedName>
        <fullName evidence="1">Uncharacterized protein</fullName>
    </submittedName>
</protein>